<evidence type="ECO:0000256" key="5">
    <source>
        <dbReference type="ARBA" id="ARBA00023242"/>
    </source>
</evidence>
<organism evidence="7 8">
    <name type="scientific">Albula goreensis</name>
    <dbReference type="NCBI Taxonomy" id="1534307"/>
    <lineage>
        <taxon>Eukaryota</taxon>
        <taxon>Metazoa</taxon>
        <taxon>Chordata</taxon>
        <taxon>Craniata</taxon>
        <taxon>Vertebrata</taxon>
        <taxon>Euteleostomi</taxon>
        <taxon>Actinopterygii</taxon>
        <taxon>Neopterygii</taxon>
        <taxon>Teleostei</taxon>
        <taxon>Albuliformes</taxon>
        <taxon>Albulidae</taxon>
        <taxon>Albula</taxon>
    </lineage>
</organism>
<name>A0A8T3DRU4_9TELE</name>
<proteinExistence type="predicted"/>
<feature type="region of interest" description="Disordered" evidence="6">
    <location>
        <begin position="1"/>
        <end position="80"/>
    </location>
</feature>
<dbReference type="SMART" id="SM00386">
    <property type="entry name" value="HAT"/>
    <property type="match status" value="7"/>
</dbReference>
<comment type="subcellular location">
    <subcellularLocation>
        <location evidence="1">Nucleus</location>
    </subcellularLocation>
</comment>
<sequence length="739" mass="83381">MAAEGSDMSSNGDVDSELETLAAAGDVSTENTEIPEPVAEIPEHLAETPETKPMAENADPVAEIPEAVAEASGENGRRGTAAPYTVALEEGDEDEDGELPIDFERLWRVANENPQEFSSWTELLQYCEQEGHMTASRRALGAFLTRYPLCYGYWKKFADLERRAGNTNRAQEVCVRGLKAIPLSVDLWIHYITLLQDTLNMNLPESTQRIRSAFESAVAAAGMDFHSDRLWEMYTEWEREQGDLRAVTAVYDKVLSIPTQLYGGHFERFKAFLLAHHPRDALPAEEFGRLRLEFQQSQGEGTTPAEGEEERPPGEDNPSDTGTGHQDTEEQIQKMQELLLAHKQKVYQQTEIEVGKRWNFEEAIKRPYFHVKPLDRAQLKAWQTYLDWEISEAGQQGHGEVAEGQEAVSERRNRDKRVLILFERCLIACALYEEFWTKYVRYLEQYSVEDARNVYRRACEIHLSHKHSMHLQWATFEERHGNIPEARRVLENLEQAMPGLAMVRLRRAGLERRTGRLDQAETLLREAVQQSKDTPSLHAFYSIKLSRLLLKLSKNAAKAKGVLLEAIELSPDNSKLHLNLLELEVAGDIRGSGTGVQQCVSRALAAPLSPRTKLLFSQRGLQFAEDFGATVQSVMTVYDEHQKLLKEIGSKKRTAENGDDNDPEKVSKLEDSPAMSAPSMATPPVAPPVPMTTPPPPMMGGDMSSSHSAYGYGGWYQQQQYGGYGYQNPWNYNQYYPPS</sequence>
<gene>
    <name evidence="7" type="ORF">AGOR_G00074730</name>
</gene>
<keyword evidence="5" id="KW-0539">Nucleus</keyword>
<dbReference type="GO" id="GO:0030627">
    <property type="term" value="F:pre-mRNA 5'-splice site binding"/>
    <property type="evidence" value="ECO:0007669"/>
    <property type="project" value="TreeGrafter"/>
</dbReference>
<keyword evidence="3" id="KW-0677">Repeat</keyword>
<protein>
    <recommendedName>
        <fullName evidence="9">Pre-mRNA-processing factor 39-like</fullName>
    </recommendedName>
</protein>
<dbReference type="Pfam" id="PF23240">
    <property type="entry name" value="HAT_PRP39_N"/>
    <property type="match status" value="1"/>
</dbReference>
<feature type="compositionally biased region" description="Low complexity" evidence="6">
    <location>
        <begin position="672"/>
        <end position="683"/>
    </location>
</feature>
<feature type="region of interest" description="Disordered" evidence="6">
    <location>
        <begin position="649"/>
        <end position="704"/>
    </location>
</feature>
<dbReference type="InterPro" id="IPR011990">
    <property type="entry name" value="TPR-like_helical_dom_sf"/>
</dbReference>
<reference evidence="7" key="1">
    <citation type="submission" date="2021-01" db="EMBL/GenBank/DDBJ databases">
        <authorList>
            <person name="Zahm M."/>
            <person name="Roques C."/>
            <person name="Cabau C."/>
            <person name="Klopp C."/>
            <person name="Donnadieu C."/>
            <person name="Jouanno E."/>
            <person name="Lampietro C."/>
            <person name="Louis A."/>
            <person name="Herpin A."/>
            <person name="Echchiki A."/>
            <person name="Berthelot C."/>
            <person name="Parey E."/>
            <person name="Roest-Crollius H."/>
            <person name="Braasch I."/>
            <person name="Postlethwait J."/>
            <person name="Bobe J."/>
            <person name="Montfort J."/>
            <person name="Bouchez O."/>
            <person name="Begum T."/>
            <person name="Mejri S."/>
            <person name="Adams A."/>
            <person name="Chen W.-J."/>
            <person name="Guiguen Y."/>
        </authorList>
    </citation>
    <scope>NUCLEOTIDE SEQUENCE</scope>
    <source>
        <tissue evidence="7">Blood</tissue>
    </source>
</reference>
<dbReference type="SUPFAM" id="SSF48452">
    <property type="entry name" value="TPR-like"/>
    <property type="match status" value="2"/>
</dbReference>
<dbReference type="PANTHER" id="PTHR17204:SF24">
    <property type="entry name" value="PRE-MRNA-PROCESSING FACTOR 39-LIKE ISOFORM X1"/>
    <property type="match status" value="1"/>
</dbReference>
<dbReference type="FunFam" id="1.25.40.10:FF:000899">
    <property type="entry name" value="Si:ch211-114c17.1"/>
    <property type="match status" value="1"/>
</dbReference>
<dbReference type="Gene3D" id="1.25.40.10">
    <property type="entry name" value="Tetratricopeptide repeat domain"/>
    <property type="match status" value="2"/>
</dbReference>
<dbReference type="GO" id="GO:0005685">
    <property type="term" value="C:U1 snRNP"/>
    <property type="evidence" value="ECO:0007669"/>
    <property type="project" value="TreeGrafter"/>
</dbReference>
<dbReference type="PANTHER" id="PTHR17204">
    <property type="entry name" value="PRE-MRNA PROCESSING PROTEIN PRP39-RELATED"/>
    <property type="match status" value="1"/>
</dbReference>
<dbReference type="FunFam" id="1.25.40.10:FF:000091">
    <property type="entry name" value="Pre-mRNA-processing factor 39"/>
    <property type="match status" value="1"/>
</dbReference>
<dbReference type="OrthoDB" id="10265668at2759"/>
<evidence type="ECO:0008006" key="9">
    <source>
        <dbReference type="Google" id="ProtNLM"/>
    </source>
</evidence>
<comment type="caution">
    <text evidence="7">The sequence shown here is derived from an EMBL/GenBank/DDBJ whole genome shotgun (WGS) entry which is preliminary data.</text>
</comment>
<dbReference type="AlphaFoldDB" id="A0A8T3DRU4"/>
<evidence type="ECO:0000313" key="8">
    <source>
        <dbReference type="Proteomes" id="UP000829720"/>
    </source>
</evidence>
<evidence type="ECO:0000313" key="7">
    <source>
        <dbReference type="EMBL" id="KAI1898666.1"/>
    </source>
</evidence>
<keyword evidence="2" id="KW-0507">mRNA processing</keyword>
<dbReference type="GO" id="GO:0071004">
    <property type="term" value="C:U2-type prespliceosome"/>
    <property type="evidence" value="ECO:0007669"/>
    <property type="project" value="TreeGrafter"/>
</dbReference>
<dbReference type="Proteomes" id="UP000829720">
    <property type="component" value="Unassembled WGS sequence"/>
</dbReference>
<evidence type="ECO:0000256" key="6">
    <source>
        <dbReference type="SAM" id="MobiDB-lite"/>
    </source>
</evidence>
<evidence type="ECO:0000256" key="4">
    <source>
        <dbReference type="ARBA" id="ARBA00023187"/>
    </source>
</evidence>
<evidence type="ECO:0000256" key="1">
    <source>
        <dbReference type="ARBA" id="ARBA00004123"/>
    </source>
</evidence>
<feature type="region of interest" description="Disordered" evidence="6">
    <location>
        <begin position="296"/>
        <end position="330"/>
    </location>
</feature>
<dbReference type="EMBL" id="JAERUA010000006">
    <property type="protein sequence ID" value="KAI1898666.1"/>
    <property type="molecule type" value="Genomic_DNA"/>
</dbReference>
<accession>A0A8T3DRU4</accession>
<dbReference type="InterPro" id="IPR059164">
    <property type="entry name" value="HAT_PRP39_C"/>
</dbReference>
<evidence type="ECO:0000256" key="2">
    <source>
        <dbReference type="ARBA" id="ARBA00022664"/>
    </source>
</evidence>
<keyword evidence="8" id="KW-1185">Reference proteome</keyword>
<dbReference type="InterPro" id="IPR003107">
    <property type="entry name" value="HAT"/>
</dbReference>
<dbReference type="GO" id="GO:0000395">
    <property type="term" value="P:mRNA 5'-splice site recognition"/>
    <property type="evidence" value="ECO:0007669"/>
    <property type="project" value="TreeGrafter"/>
</dbReference>
<feature type="compositionally biased region" description="Low complexity" evidence="6">
    <location>
        <begin position="58"/>
        <end position="71"/>
    </location>
</feature>
<feature type="compositionally biased region" description="Pro residues" evidence="6">
    <location>
        <begin position="684"/>
        <end position="698"/>
    </location>
</feature>
<feature type="compositionally biased region" description="Basic and acidic residues" evidence="6">
    <location>
        <begin position="41"/>
        <end position="50"/>
    </location>
</feature>
<dbReference type="GO" id="GO:0000243">
    <property type="term" value="C:commitment complex"/>
    <property type="evidence" value="ECO:0007669"/>
    <property type="project" value="TreeGrafter"/>
</dbReference>
<keyword evidence="4" id="KW-0508">mRNA splicing</keyword>
<evidence type="ECO:0000256" key="3">
    <source>
        <dbReference type="ARBA" id="ARBA00022737"/>
    </source>
</evidence>
<dbReference type="Pfam" id="PF23241">
    <property type="entry name" value="HAT_PRP39_C"/>
    <property type="match status" value="1"/>
</dbReference>